<evidence type="ECO:0000313" key="2">
    <source>
        <dbReference type="Proteomes" id="UP001164743"/>
    </source>
</evidence>
<keyword evidence="2" id="KW-1185">Reference proteome</keyword>
<name>A0ABY7CH51_9BASI</name>
<sequence>MAKQVASNFLEVNYTQWDMESNHHRCICHVIALIKGAGLKALKLSKKILRPKKVDPYLPTLATITKEETVANSDDIVKVINNNESDHNEVNPDDALPDNIEDGWEANNEDNSTEECGTGIGLTLKKAPQRMLRPKVLL</sequence>
<organism evidence="1 2">
    <name type="scientific">Puccinia triticina</name>
    <dbReference type="NCBI Taxonomy" id="208348"/>
    <lineage>
        <taxon>Eukaryota</taxon>
        <taxon>Fungi</taxon>
        <taxon>Dikarya</taxon>
        <taxon>Basidiomycota</taxon>
        <taxon>Pucciniomycotina</taxon>
        <taxon>Pucciniomycetes</taxon>
        <taxon>Pucciniales</taxon>
        <taxon>Pucciniaceae</taxon>
        <taxon>Puccinia</taxon>
    </lineage>
</organism>
<gene>
    <name evidence="1" type="ORF">PtA15_4A883</name>
</gene>
<dbReference type="Proteomes" id="UP001164743">
    <property type="component" value="Chromosome 4A"/>
</dbReference>
<evidence type="ECO:0008006" key="3">
    <source>
        <dbReference type="Google" id="ProtNLM"/>
    </source>
</evidence>
<protein>
    <recommendedName>
        <fullName evidence="3">hAT-like transposase RNase-H fold domain-containing protein</fullName>
    </recommendedName>
</protein>
<dbReference type="RefSeq" id="XP_053019985.1">
    <property type="nucleotide sequence ID" value="XM_053168813.1"/>
</dbReference>
<dbReference type="EMBL" id="CP110424">
    <property type="protein sequence ID" value="WAQ84430.1"/>
    <property type="molecule type" value="Genomic_DNA"/>
</dbReference>
<dbReference type="GeneID" id="77809708"/>
<proteinExistence type="predicted"/>
<evidence type="ECO:0000313" key="1">
    <source>
        <dbReference type="EMBL" id="WAQ84430.1"/>
    </source>
</evidence>
<reference evidence="1" key="1">
    <citation type="submission" date="2022-10" db="EMBL/GenBank/DDBJ databases">
        <title>Puccinia triticina Genome sequencing and assembly.</title>
        <authorList>
            <person name="Li C."/>
        </authorList>
    </citation>
    <scope>NUCLEOTIDE SEQUENCE</scope>
    <source>
        <strain evidence="1">Pt15</strain>
    </source>
</reference>
<accession>A0ABY7CH51</accession>